<dbReference type="PANTHER" id="PTHR43695">
    <property type="entry name" value="PUTATIVE (AFU_ORTHOLOGUE AFUA_2G17250)-RELATED"/>
    <property type="match status" value="1"/>
</dbReference>
<accession>A0ABR4G6I2</accession>
<protein>
    <submittedName>
        <fullName evidence="3">SGNH hydrolase-type esterase domain-containing protein</fullName>
    </submittedName>
</protein>
<dbReference type="GO" id="GO:0016787">
    <property type="term" value="F:hydrolase activity"/>
    <property type="evidence" value="ECO:0007669"/>
    <property type="project" value="UniProtKB-KW"/>
</dbReference>
<dbReference type="InterPro" id="IPR013830">
    <property type="entry name" value="SGNH_hydro"/>
</dbReference>
<evidence type="ECO:0000256" key="1">
    <source>
        <dbReference type="SAM" id="SignalP"/>
    </source>
</evidence>
<name>A0ABR4G6I2_9EURO</name>
<comment type="caution">
    <text evidence="3">The sequence shown here is derived from an EMBL/GenBank/DDBJ whole genome shotgun (WGS) entry which is preliminary data.</text>
</comment>
<proteinExistence type="predicted"/>
<dbReference type="Gene3D" id="3.40.50.1110">
    <property type="entry name" value="SGNH hydrolase"/>
    <property type="match status" value="1"/>
</dbReference>
<gene>
    <name evidence="3" type="ORF">BJX66DRAFT_193410</name>
</gene>
<dbReference type="Pfam" id="PF13472">
    <property type="entry name" value="Lipase_GDSL_2"/>
    <property type="match status" value="1"/>
</dbReference>
<dbReference type="InterPro" id="IPR036514">
    <property type="entry name" value="SGNH_hydro_sf"/>
</dbReference>
<evidence type="ECO:0000313" key="4">
    <source>
        <dbReference type="Proteomes" id="UP001610563"/>
    </source>
</evidence>
<dbReference type="Proteomes" id="UP001610563">
    <property type="component" value="Unassembled WGS sequence"/>
</dbReference>
<keyword evidence="4" id="KW-1185">Reference proteome</keyword>
<evidence type="ECO:0000259" key="2">
    <source>
        <dbReference type="Pfam" id="PF13472"/>
    </source>
</evidence>
<keyword evidence="1" id="KW-0732">Signal</keyword>
<dbReference type="InterPro" id="IPR037459">
    <property type="entry name" value="RhgT-like"/>
</dbReference>
<keyword evidence="3" id="KW-0378">Hydrolase</keyword>
<feature type="signal peptide" evidence="1">
    <location>
        <begin position="1"/>
        <end position="19"/>
    </location>
</feature>
<dbReference type="PANTHER" id="PTHR43695:SF2">
    <property type="entry name" value="PUTATIVE (AFU_ORTHOLOGUE AFUA_2G17250)-RELATED"/>
    <property type="match status" value="1"/>
</dbReference>
<reference evidence="3 4" key="1">
    <citation type="submission" date="2024-07" db="EMBL/GenBank/DDBJ databases">
        <title>Section-level genome sequencing and comparative genomics of Aspergillus sections Usti and Cavernicolus.</title>
        <authorList>
            <consortium name="Lawrence Berkeley National Laboratory"/>
            <person name="Nybo J.L."/>
            <person name="Vesth T.C."/>
            <person name="Theobald S."/>
            <person name="Frisvad J.C."/>
            <person name="Larsen T.O."/>
            <person name="Kjaerboelling I."/>
            <person name="Rothschild-Mancinelli K."/>
            <person name="Lyhne E.K."/>
            <person name="Kogle M.E."/>
            <person name="Barry K."/>
            <person name="Clum A."/>
            <person name="Na H."/>
            <person name="Ledsgaard L."/>
            <person name="Lin J."/>
            <person name="Lipzen A."/>
            <person name="Kuo A."/>
            <person name="Riley R."/>
            <person name="Mondo S."/>
            <person name="Labutti K."/>
            <person name="Haridas S."/>
            <person name="Pangalinan J."/>
            <person name="Salamov A.A."/>
            <person name="Simmons B.A."/>
            <person name="Magnuson J.K."/>
            <person name="Chen J."/>
            <person name="Drula E."/>
            <person name="Henrissat B."/>
            <person name="Wiebenga A."/>
            <person name="Lubbers R.J."/>
            <person name="Gomes A.C."/>
            <person name="Makela M.R."/>
            <person name="Stajich J."/>
            <person name="Grigoriev I.V."/>
            <person name="Mortensen U.H."/>
            <person name="De Vries R.P."/>
            <person name="Baker S.E."/>
            <person name="Andersen M.R."/>
        </authorList>
    </citation>
    <scope>NUCLEOTIDE SEQUENCE [LARGE SCALE GENOMIC DNA]</scope>
    <source>
        <strain evidence="3 4">CBS 209.92</strain>
    </source>
</reference>
<dbReference type="SUPFAM" id="SSF52266">
    <property type="entry name" value="SGNH hydrolase"/>
    <property type="match status" value="1"/>
</dbReference>
<organism evidence="3 4">
    <name type="scientific">Aspergillus keveii</name>
    <dbReference type="NCBI Taxonomy" id="714993"/>
    <lineage>
        <taxon>Eukaryota</taxon>
        <taxon>Fungi</taxon>
        <taxon>Dikarya</taxon>
        <taxon>Ascomycota</taxon>
        <taxon>Pezizomycotina</taxon>
        <taxon>Eurotiomycetes</taxon>
        <taxon>Eurotiomycetidae</taxon>
        <taxon>Eurotiales</taxon>
        <taxon>Aspergillaceae</taxon>
        <taxon>Aspergillus</taxon>
        <taxon>Aspergillus subgen. Nidulantes</taxon>
    </lineage>
</organism>
<sequence>MKFTPITIALALLAHTTSANPFPVPKATKPPYFITIGDSTVAVNGGWGDGFLSFVHDPADGTNRGKSGSTTVSWRANGRWAALVENINSTIADYETIVTMQFGNNDQKALTLDEYRGNLEGLASDIQDLGATPIIITPLTRRNFDGDTVKEDFVEWRVEAINAAKNSGVKWLDLTTASTDYINAIGAENAETYDLSDGDGTHINTAGGIVFGRMVADLLIEKRPDLDEYITANEALSEKIWAGEYATGDE</sequence>
<feature type="chain" id="PRO_5046342891" evidence="1">
    <location>
        <begin position="20"/>
        <end position="250"/>
    </location>
</feature>
<dbReference type="EMBL" id="JBFTWV010000043">
    <property type="protein sequence ID" value="KAL2794611.1"/>
    <property type="molecule type" value="Genomic_DNA"/>
</dbReference>
<evidence type="ECO:0000313" key="3">
    <source>
        <dbReference type="EMBL" id="KAL2794611.1"/>
    </source>
</evidence>
<feature type="domain" description="SGNH hydrolase-type esterase" evidence="2">
    <location>
        <begin position="36"/>
        <end position="207"/>
    </location>
</feature>